<dbReference type="Pfam" id="PF00096">
    <property type="entry name" value="zf-C2H2"/>
    <property type="match status" value="5"/>
</dbReference>
<name>A0ABP0AJD7_PIPNA</name>
<feature type="region of interest" description="Disordered" evidence="11">
    <location>
        <begin position="1096"/>
        <end position="1135"/>
    </location>
</feature>
<evidence type="ECO:0000256" key="4">
    <source>
        <dbReference type="ARBA" id="ARBA00022771"/>
    </source>
</evidence>
<accession>A0ABP0AJD7</accession>
<keyword evidence="8" id="KW-0539">Nucleus</keyword>
<feature type="region of interest" description="Disordered" evidence="11">
    <location>
        <begin position="192"/>
        <end position="233"/>
    </location>
</feature>
<evidence type="ECO:0000256" key="7">
    <source>
        <dbReference type="ARBA" id="ARBA00023163"/>
    </source>
</evidence>
<proteinExistence type="inferred from homology"/>
<dbReference type="Proteomes" id="UP001314169">
    <property type="component" value="Chromosome X"/>
</dbReference>
<evidence type="ECO:0000256" key="8">
    <source>
        <dbReference type="ARBA" id="ARBA00023242"/>
    </source>
</evidence>
<keyword evidence="2" id="KW-0479">Metal-binding</keyword>
<feature type="domain" description="C2H2-type" evidence="12">
    <location>
        <begin position="508"/>
        <end position="535"/>
    </location>
</feature>
<keyword evidence="14" id="KW-1185">Reference proteome</keyword>
<keyword evidence="3" id="KW-0677">Repeat</keyword>
<dbReference type="InterPro" id="IPR036236">
    <property type="entry name" value="Znf_C2H2_sf"/>
</dbReference>
<evidence type="ECO:0000256" key="9">
    <source>
        <dbReference type="ARBA" id="ARBA00038474"/>
    </source>
</evidence>
<evidence type="ECO:0000313" key="14">
    <source>
        <dbReference type="Proteomes" id="UP001314169"/>
    </source>
</evidence>
<evidence type="ECO:0000256" key="10">
    <source>
        <dbReference type="PROSITE-ProRule" id="PRU00042"/>
    </source>
</evidence>
<feature type="compositionally biased region" description="Pro residues" evidence="11">
    <location>
        <begin position="202"/>
        <end position="233"/>
    </location>
</feature>
<feature type="region of interest" description="Disordered" evidence="11">
    <location>
        <begin position="878"/>
        <end position="902"/>
    </location>
</feature>
<feature type="domain" description="C2H2-type" evidence="12">
    <location>
        <begin position="690"/>
        <end position="717"/>
    </location>
</feature>
<dbReference type="PROSITE" id="PS00028">
    <property type="entry name" value="ZINC_FINGER_C2H2_1"/>
    <property type="match status" value="6"/>
</dbReference>
<evidence type="ECO:0000313" key="13">
    <source>
        <dbReference type="EMBL" id="CAK6450633.1"/>
    </source>
</evidence>
<dbReference type="EMBL" id="OY882879">
    <property type="protein sequence ID" value="CAK6450633.1"/>
    <property type="molecule type" value="Genomic_DNA"/>
</dbReference>
<feature type="domain" description="C2H2-type" evidence="12">
    <location>
        <begin position="722"/>
        <end position="749"/>
    </location>
</feature>
<dbReference type="PANTHER" id="PTHR23233">
    <property type="entry name" value="SAL-LIKE PROTEIN"/>
    <property type="match status" value="1"/>
</dbReference>
<dbReference type="SUPFAM" id="SSF57667">
    <property type="entry name" value="beta-beta-alpha zinc fingers"/>
    <property type="match status" value="4"/>
</dbReference>
<evidence type="ECO:0000256" key="1">
    <source>
        <dbReference type="ARBA" id="ARBA00004123"/>
    </source>
</evidence>
<feature type="compositionally biased region" description="Basic and acidic residues" evidence="11">
    <location>
        <begin position="130"/>
        <end position="147"/>
    </location>
</feature>
<reference evidence="13" key="1">
    <citation type="submission" date="2023-12" db="EMBL/GenBank/DDBJ databases">
        <authorList>
            <person name="Brown T."/>
        </authorList>
    </citation>
    <scope>NUCLEOTIDE SEQUENCE</scope>
</reference>
<evidence type="ECO:0000256" key="3">
    <source>
        <dbReference type="ARBA" id="ARBA00022737"/>
    </source>
</evidence>
<dbReference type="InterPro" id="IPR051565">
    <property type="entry name" value="Sal_C2H2-zinc-finger"/>
</dbReference>
<dbReference type="SMART" id="SM00355">
    <property type="entry name" value="ZnF_C2H2"/>
    <property type="match status" value="6"/>
</dbReference>
<dbReference type="Pfam" id="PF13894">
    <property type="entry name" value="zf-C2H2_4"/>
    <property type="match status" value="1"/>
</dbReference>
<comment type="similarity">
    <text evidence="9">Belongs to the sal C2H2-type zinc-finger protein family.</text>
</comment>
<dbReference type="PROSITE" id="PS50157">
    <property type="entry name" value="ZINC_FINGER_C2H2_2"/>
    <property type="match status" value="6"/>
</dbReference>
<dbReference type="InterPro" id="IPR013087">
    <property type="entry name" value="Znf_C2H2_type"/>
</dbReference>
<dbReference type="Gene3D" id="3.30.160.60">
    <property type="entry name" value="Classic Zinc Finger"/>
    <property type="match status" value="5"/>
</dbReference>
<feature type="domain" description="C2H2-type" evidence="12">
    <location>
        <begin position="662"/>
        <end position="689"/>
    </location>
</feature>
<feature type="compositionally biased region" description="Basic and acidic residues" evidence="11">
    <location>
        <begin position="880"/>
        <end position="902"/>
    </location>
</feature>
<keyword evidence="5" id="KW-0862">Zinc</keyword>
<sequence>MSRRKQVKPQHINLEEDQEEEQMQQLAPKFADAASVVSAGRELGAPVNNPGTGEDMNGDQVKVKRSCCEQSVICQMCCAMFLSGHEFLEHKQNCSKLRPVFIVKDSKGLVPSKDFRAVESYQSHNPSNKESPREHGGSSWDMKEKPGAESVLHSKKSALPPISQHLSYLSKGKVPKTNVTLQALPGTKVAVSQQRANTLSAPLPPLLPAPRPSPQPSPQPSPPPFPLPTPVLDPLPSHLPAPLPIHLPSHLPASLPPPLPAPLPTRLPSHLPAPLPPSLPPLLPTPMPAPLPAPLSSSLLTPMPAPLFSPMPTPLPAPLPGANSVPWFLEQVLYLQHQQLQQMQLTEQIRVRVSMWAAHTFHSGIAGVDTLNTFGSHMSHQVQGLFLDPLNQASLPYANIPPTTSFVPQRLVPIAPRPDGSRVLLNHLPGAFISQAPVSVPFQSPFSTVALNPSMNGKERPSNVPPANVKSRDKAAACLYKCKHCSKSFGTNKDLQVHLLSHIEERPFVCSVCGQCFTTEDNLQEHHHQHFQVKANPQQFGEFHDNMATGIGVPCALSVPVPEDESSLSKSVLVTETPNVGLPQNISCGTNPKDLMDGSPANYPQPWSPESGDGYRFSGMGPDHNYPSVGGFKGRGASKPGSETLKLQQLVENDDKATTHPNECHICHRVLSSKRSLKVHYRTHNRESTYECKTCGRIFSTKGSLNTHLKTHKTKTSTKAKYSCPMCQKKFTNVARLQQHVRMHMSGQIPSAPVLENPCDFRDPEPMEIDENGSTSATCHSDVESTDVDKVDSQDAPSNSSKIPMPLPSSPSTLPVPSFTISAILGVGPDPVVTQQHSSRGKGLEESGGLTNLSSVIGDQKYQSQNADLLEVTPVNSKAESIKSKFPDADGKTESLENSHTDVKGWSSLPLTVAGAQPTYDKVGPTTISAGMASLLAAQPCQQDEQHGCTQFGKNSLACAVEIHECTHTGQKKPFVCNICRQAFTSKDNLQAHYMTHRANNSSAHCGRKEGIENTMVLSGTDGKMFPEMFPQETTVPSVTVNPAVCNQDTTMLSGSLASNTNKISVIQSVGIPTPPVSQGASSAVDDTTVSNIDVSQSAVSADVEKASAADSIPKHQSPHLPEAKLQESPPEGEM</sequence>
<feature type="compositionally biased region" description="Basic and acidic residues" evidence="11">
    <location>
        <begin position="781"/>
        <end position="793"/>
    </location>
</feature>
<evidence type="ECO:0000256" key="2">
    <source>
        <dbReference type="ARBA" id="ARBA00022723"/>
    </source>
</evidence>
<evidence type="ECO:0000256" key="6">
    <source>
        <dbReference type="ARBA" id="ARBA00023015"/>
    </source>
</evidence>
<feature type="compositionally biased region" description="Polar residues" evidence="11">
    <location>
        <begin position="120"/>
        <end position="129"/>
    </location>
</feature>
<comment type="subcellular location">
    <subcellularLocation>
        <location evidence="1">Nucleus</location>
    </subcellularLocation>
</comment>
<organism evidence="13 14">
    <name type="scientific">Pipistrellus nathusii</name>
    <name type="common">Nathusius' pipistrelle</name>
    <dbReference type="NCBI Taxonomy" id="59473"/>
    <lineage>
        <taxon>Eukaryota</taxon>
        <taxon>Metazoa</taxon>
        <taxon>Chordata</taxon>
        <taxon>Craniata</taxon>
        <taxon>Vertebrata</taxon>
        <taxon>Euteleostomi</taxon>
        <taxon>Mammalia</taxon>
        <taxon>Eutheria</taxon>
        <taxon>Laurasiatheria</taxon>
        <taxon>Chiroptera</taxon>
        <taxon>Yangochiroptera</taxon>
        <taxon>Vespertilionidae</taxon>
        <taxon>Pipistrellus</taxon>
    </lineage>
</organism>
<feature type="region of interest" description="Disordered" evidence="11">
    <location>
        <begin position="119"/>
        <end position="153"/>
    </location>
</feature>
<keyword evidence="6" id="KW-0805">Transcription regulation</keyword>
<feature type="region of interest" description="Disordered" evidence="11">
    <location>
        <begin position="833"/>
        <end position="852"/>
    </location>
</feature>
<feature type="domain" description="C2H2-type" evidence="12">
    <location>
        <begin position="480"/>
        <end position="507"/>
    </location>
</feature>
<dbReference type="PANTHER" id="PTHR23233:SF19">
    <property type="entry name" value="SAL-LIKE PROTEIN 4"/>
    <property type="match status" value="1"/>
</dbReference>
<feature type="domain" description="C2H2-type" evidence="12">
    <location>
        <begin position="975"/>
        <end position="1002"/>
    </location>
</feature>
<keyword evidence="4 10" id="KW-0863">Zinc-finger</keyword>
<gene>
    <name evidence="13" type="ORF">MPIPNATIZW_LOCUS18939</name>
</gene>
<keyword evidence="7" id="KW-0804">Transcription</keyword>
<protein>
    <recommendedName>
        <fullName evidence="12">C2H2-type domain-containing protein</fullName>
    </recommendedName>
</protein>
<evidence type="ECO:0000259" key="12">
    <source>
        <dbReference type="PROSITE" id="PS50157"/>
    </source>
</evidence>
<feature type="region of interest" description="Disordered" evidence="11">
    <location>
        <begin position="762"/>
        <end position="811"/>
    </location>
</feature>
<evidence type="ECO:0000256" key="11">
    <source>
        <dbReference type="SAM" id="MobiDB-lite"/>
    </source>
</evidence>
<evidence type="ECO:0000256" key="5">
    <source>
        <dbReference type="ARBA" id="ARBA00022833"/>
    </source>
</evidence>
<feature type="region of interest" description="Disordered" evidence="11">
    <location>
        <begin position="1"/>
        <end position="20"/>
    </location>
</feature>